<keyword evidence="1" id="KW-0328">Glycosyltransferase</keyword>
<organism evidence="3 4">
    <name type="scientific">Haliea salexigens</name>
    <dbReference type="NCBI Taxonomy" id="287487"/>
    <lineage>
        <taxon>Bacteria</taxon>
        <taxon>Pseudomonadati</taxon>
        <taxon>Pseudomonadota</taxon>
        <taxon>Gammaproteobacteria</taxon>
        <taxon>Cellvibrionales</taxon>
        <taxon>Halieaceae</taxon>
        <taxon>Haliea</taxon>
    </lineage>
</organism>
<evidence type="ECO:0000313" key="4">
    <source>
        <dbReference type="Proteomes" id="UP000259273"/>
    </source>
</evidence>
<evidence type="ECO:0000256" key="1">
    <source>
        <dbReference type="ARBA" id="ARBA00022676"/>
    </source>
</evidence>
<proteinExistence type="predicted"/>
<dbReference type="CDD" id="cd03789">
    <property type="entry name" value="GT9_LPS_heptosyltransferase"/>
    <property type="match status" value="1"/>
</dbReference>
<dbReference type="GO" id="GO:0008713">
    <property type="term" value="F:ADP-heptose-lipopolysaccharide heptosyltransferase activity"/>
    <property type="evidence" value="ECO:0007669"/>
    <property type="project" value="TreeGrafter"/>
</dbReference>
<dbReference type="PANTHER" id="PTHR30160">
    <property type="entry name" value="TETRAACYLDISACCHARIDE 4'-KINASE-RELATED"/>
    <property type="match status" value="1"/>
</dbReference>
<dbReference type="Pfam" id="PF01075">
    <property type="entry name" value="Glyco_transf_9"/>
    <property type="match status" value="1"/>
</dbReference>
<comment type="caution">
    <text evidence="3">The sequence shown here is derived from an EMBL/GenBank/DDBJ whole genome shotgun (WGS) entry which is preliminary data.</text>
</comment>
<dbReference type="Gene3D" id="3.40.50.2000">
    <property type="entry name" value="Glycogen Phosphorylase B"/>
    <property type="match status" value="2"/>
</dbReference>
<dbReference type="GO" id="GO:0009244">
    <property type="term" value="P:lipopolysaccharide core region biosynthetic process"/>
    <property type="evidence" value="ECO:0007669"/>
    <property type="project" value="TreeGrafter"/>
</dbReference>
<name>A0A3C1KRM1_9GAMM</name>
<dbReference type="SUPFAM" id="SSF53756">
    <property type="entry name" value="UDP-Glycosyltransferase/glycogen phosphorylase"/>
    <property type="match status" value="1"/>
</dbReference>
<dbReference type="AlphaFoldDB" id="A0A3C1KRM1"/>
<accession>A0A3C1KRM1</accession>
<dbReference type="PANTHER" id="PTHR30160:SF21">
    <property type="entry name" value="LIPOPOLYSACCHARIDE CORE HEPTOSYLTRANSFERASE OPSX"/>
    <property type="match status" value="1"/>
</dbReference>
<dbReference type="InterPro" id="IPR051199">
    <property type="entry name" value="LPS_LOS_Heptosyltrfase"/>
</dbReference>
<dbReference type="EMBL" id="DMND01000211">
    <property type="protein sequence ID" value="HAN29158.1"/>
    <property type="molecule type" value="Genomic_DNA"/>
</dbReference>
<sequence>MSPTPQSICLLRLSALGDVTHVVPVVLSLQQQLPGVRLTWIIGKLEARLLGDLPGVEFIVFDKRAGWRGYRELWRSLRGRRFNALLHMQVAARANLVSLLVRARLRVGYDRARSKDGHGLCINRRIPPARSQHVRDCLASFLQPLGLQPAAPRWEIPLSEEDRVFARQHLAQDRRNLVISPCSSHPLRNWPVAHYAALADHAMDTHGMHVILVGSPAPFERETCAAIAAAMRNTAHNICGQDTLKQLTALLAGADLLVAPDTGPAHIASSMGTDVLGLFAASNPLRSGPYNSLHWCVNRYPEALRQFRSSGVDEARWGTKVEVAGAMELVTVADATAQLDHWVQAHSAPAV</sequence>
<reference evidence="3 4" key="1">
    <citation type="journal article" date="2018" name="Nat. Biotechnol.">
        <title>A standardized bacterial taxonomy based on genome phylogeny substantially revises the tree of life.</title>
        <authorList>
            <person name="Parks D.H."/>
            <person name="Chuvochina M."/>
            <person name="Waite D.W."/>
            <person name="Rinke C."/>
            <person name="Skarshewski A."/>
            <person name="Chaumeil P.A."/>
            <person name="Hugenholtz P."/>
        </authorList>
    </citation>
    <scope>NUCLEOTIDE SEQUENCE [LARGE SCALE GENOMIC DNA]</scope>
    <source>
        <strain evidence="3">UBA9158</strain>
    </source>
</reference>
<dbReference type="InterPro" id="IPR002201">
    <property type="entry name" value="Glyco_trans_9"/>
</dbReference>
<evidence type="ECO:0000313" key="3">
    <source>
        <dbReference type="EMBL" id="HAN29158.1"/>
    </source>
</evidence>
<dbReference type="GO" id="GO:0005829">
    <property type="term" value="C:cytosol"/>
    <property type="evidence" value="ECO:0007669"/>
    <property type="project" value="TreeGrafter"/>
</dbReference>
<dbReference type="Proteomes" id="UP000259273">
    <property type="component" value="Unassembled WGS sequence"/>
</dbReference>
<evidence type="ECO:0000256" key="2">
    <source>
        <dbReference type="ARBA" id="ARBA00022679"/>
    </source>
</evidence>
<protein>
    <submittedName>
        <fullName evidence="3">Glycosyl transferase</fullName>
    </submittedName>
</protein>
<gene>
    <name evidence="3" type="ORF">DCP75_15850</name>
</gene>
<dbReference type="STRING" id="1121937.GCA_000423125_02557"/>
<keyword evidence="2 3" id="KW-0808">Transferase</keyword>